<dbReference type="InterPro" id="IPR050145">
    <property type="entry name" value="Centrin_CML-like"/>
</dbReference>
<reference evidence="4" key="1">
    <citation type="submission" date="2021-01" db="EMBL/GenBank/DDBJ databases">
        <authorList>
            <person name="Corre E."/>
            <person name="Pelletier E."/>
            <person name="Niang G."/>
            <person name="Scheremetjew M."/>
            <person name="Finn R."/>
            <person name="Kale V."/>
            <person name="Holt S."/>
            <person name="Cochrane G."/>
            <person name="Meng A."/>
            <person name="Brown T."/>
            <person name="Cohen L."/>
        </authorList>
    </citation>
    <scope>NUCLEOTIDE SEQUENCE</scope>
    <source>
        <strain evidence="4">Isolate 1302-5</strain>
    </source>
</reference>
<organism evidence="4">
    <name type="scientific">Odontella aurita</name>
    <dbReference type="NCBI Taxonomy" id="265563"/>
    <lineage>
        <taxon>Eukaryota</taxon>
        <taxon>Sar</taxon>
        <taxon>Stramenopiles</taxon>
        <taxon>Ochrophyta</taxon>
        <taxon>Bacillariophyta</taxon>
        <taxon>Mediophyceae</taxon>
        <taxon>Biddulphiophycidae</taxon>
        <taxon>Eupodiscales</taxon>
        <taxon>Odontellaceae</taxon>
        <taxon>Odontella</taxon>
    </lineage>
</organism>
<dbReference type="Pfam" id="PF13405">
    <property type="entry name" value="EF-hand_6"/>
    <property type="match status" value="1"/>
</dbReference>
<accession>A0A7S4J1E0</accession>
<dbReference type="AlphaFoldDB" id="A0A7S4J1E0"/>
<name>A0A7S4J1E0_9STRA</name>
<feature type="domain" description="EF-hand" evidence="3">
    <location>
        <begin position="13"/>
        <end position="48"/>
    </location>
</feature>
<keyword evidence="2" id="KW-0106">Calcium</keyword>
<dbReference type="PANTHER" id="PTHR23050">
    <property type="entry name" value="CALCIUM BINDING PROTEIN"/>
    <property type="match status" value="1"/>
</dbReference>
<dbReference type="CDD" id="cd00051">
    <property type="entry name" value="EFh"/>
    <property type="match status" value="1"/>
</dbReference>
<sequence>MSSENEGLGLNEAYKAEIRAAFNVFDTERSGVISPHSLKLLLRALGYRATRQVIKEELGNLNGGRRKHFRSRVREEEYDDQKSVVDIEAAYAVIAQKWASRDPSLELKMNFRLFTDTDHITVDNLRQVALELGHDAGGVGDDQIRAMIETFDADLDGKINLDEFRGIMIPSD</sequence>
<evidence type="ECO:0000256" key="1">
    <source>
        <dbReference type="ARBA" id="ARBA00022737"/>
    </source>
</evidence>
<protein>
    <recommendedName>
        <fullName evidence="3">EF-hand domain-containing protein</fullName>
    </recommendedName>
</protein>
<dbReference type="SMART" id="SM00054">
    <property type="entry name" value="EFh"/>
    <property type="match status" value="2"/>
</dbReference>
<feature type="domain" description="EF-hand" evidence="3">
    <location>
        <begin position="139"/>
        <end position="172"/>
    </location>
</feature>
<dbReference type="GO" id="GO:0005509">
    <property type="term" value="F:calcium ion binding"/>
    <property type="evidence" value="ECO:0007669"/>
    <property type="project" value="InterPro"/>
</dbReference>
<dbReference type="SUPFAM" id="SSF47473">
    <property type="entry name" value="EF-hand"/>
    <property type="match status" value="1"/>
</dbReference>
<dbReference type="Gene3D" id="1.10.238.10">
    <property type="entry name" value="EF-hand"/>
    <property type="match status" value="2"/>
</dbReference>
<gene>
    <name evidence="4" type="ORF">OAUR00152_LOCUS19331</name>
</gene>
<evidence type="ECO:0000259" key="3">
    <source>
        <dbReference type="PROSITE" id="PS50222"/>
    </source>
</evidence>
<dbReference type="InterPro" id="IPR002048">
    <property type="entry name" value="EF_hand_dom"/>
</dbReference>
<dbReference type="EMBL" id="HBKQ01028491">
    <property type="protein sequence ID" value="CAE2247078.1"/>
    <property type="molecule type" value="Transcribed_RNA"/>
</dbReference>
<dbReference type="Pfam" id="PF13833">
    <property type="entry name" value="EF-hand_8"/>
    <property type="match status" value="1"/>
</dbReference>
<evidence type="ECO:0000256" key="2">
    <source>
        <dbReference type="ARBA" id="ARBA00022837"/>
    </source>
</evidence>
<keyword evidence="1" id="KW-0677">Repeat</keyword>
<proteinExistence type="predicted"/>
<dbReference type="PROSITE" id="PS50222">
    <property type="entry name" value="EF_HAND_2"/>
    <property type="match status" value="2"/>
</dbReference>
<evidence type="ECO:0000313" key="4">
    <source>
        <dbReference type="EMBL" id="CAE2247078.1"/>
    </source>
</evidence>
<dbReference type="InterPro" id="IPR011992">
    <property type="entry name" value="EF-hand-dom_pair"/>
</dbReference>